<feature type="transmembrane region" description="Helical" evidence="6">
    <location>
        <begin position="195"/>
        <end position="213"/>
    </location>
</feature>
<dbReference type="RefSeq" id="WP_007556839.1">
    <property type="nucleotide sequence ID" value="NC_022793.1"/>
</dbReference>
<feature type="transmembrane region" description="Helical" evidence="6">
    <location>
        <begin position="71"/>
        <end position="99"/>
    </location>
</feature>
<keyword evidence="5 6" id="KW-0472">Membrane</keyword>
<evidence type="ECO:0000256" key="3">
    <source>
        <dbReference type="ARBA" id="ARBA00022692"/>
    </source>
</evidence>
<dbReference type="Pfam" id="PF01027">
    <property type="entry name" value="Bax1-I"/>
    <property type="match status" value="1"/>
</dbReference>
<dbReference type="EMBL" id="CP006604">
    <property type="protein sequence ID" value="AHA27462.1"/>
    <property type="molecule type" value="Genomic_DNA"/>
</dbReference>
<protein>
    <submittedName>
        <fullName evidence="7">Integral membrane protein</fullName>
    </submittedName>
</protein>
<sequence length="260" mass="29045">MSNLHDYQDKIVNSRGKVDSSIDEGLRSYMIGVYNLMSFGIFITAIVSFLTNNFATTLDPYYASATTMNGIMLTSFGSLIYFSPLKYVIIFAPLVLLFFMQYRVQYLSLYALRMIFFTFSALFGLSLSSIFLVYTNQSIVQTLFITAAAFGSLSLYGYSTKKDLGPMATFCVMGLFGVILASIVNLFIGSNVLDMSISLISIIIFSGLTAYDTQKIKETYSDRYCADTLGRSSIFGALELYIDFISIFTHLLRLTGSRKD</sequence>
<keyword evidence="3 6" id="KW-0812">Transmembrane</keyword>
<dbReference type="PANTHER" id="PTHR23291">
    <property type="entry name" value="BAX INHIBITOR-RELATED"/>
    <property type="match status" value="1"/>
</dbReference>
<dbReference type="CDD" id="cd10432">
    <property type="entry name" value="BI-1-like_bacterial"/>
    <property type="match status" value="1"/>
</dbReference>
<dbReference type="eggNOG" id="COG0670">
    <property type="taxonomic scope" value="Bacteria"/>
</dbReference>
<evidence type="ECO:0000256" key="1">
    <source>
        <dbReference type="ARBA" id="ARBA00004141"/>
    </source>
</evidence>
<name>U6B6U0_9HYPH</name>
<feature type="transmembrane region" description="Helical" evidence="6">
    <location>
        <begin position="139"/>
        <end position="158"/>
    </location>
</feature>
<feature type="transmembrane region" description="Helical" evidence="6">
    <location>
        <begin position="170"/>
        <end position="189"/>
    </location>
</feature>
<dbReference type="InterPro" id="IPR006214">
    <property type="entry name" value="Bax_inhibitor_1-related"/>
</dbReference>
<dbReference type="HOGENOM" id="CLU_058671_1_1_5"/>
<organism evidence="7 8">
    <name type="scientific">Candidatus Liberibacter americanus str. Sao Paulo</name>
    <dbReference type="NCBI Taxonomy" id="1261131"/>
    <lineage>
        <taxon>Bacteria</taxon>
        <taxon>Pseudomonadati</taxon>
        <taxon>Pseudomonadota</taxon>
        <taxon>Alphaproteobacteria</taxon>
        <taxon>Hyphomicrobiales</taxon>
        <taxon>Rhizobiaceae</taxon>
        <taxon>Liberibacter</taxon>
    </lineage>
</organism>
<evidence type="ECO:0000256" key="5">
    <source>
        <dbReference type="ARBA" id="ARBA00023136"/>
    </source>
</evidence>
<dbReference type="AlphaFoldDB" id="U6B6U0"/>
<reference evidence="7 8" key="1">
    <citation type="journal article" date="2014" name="Mol. Plant Microbe Interact.">
        <title>The complete genome sequence of Candidatus Liberibacter americanus, associated with citrus Huanglongbing.</title>
        <authorList>
            <person name="Wulff N.A."/>
            <person name="Zhang S."/>
            <person name="Setubal J.C."/>
            <person name="Almeida N.F."/>
            <person name="Martins E.C."/>
            <person name="Harakava R."/>
            <person name="Kumar D."/>
            <person name="Rangel L.T."/>
            <person name="Foissac X."/>
            <person name="Bove J."/>
            <person name="Gabriel D.W."/>
        </authorList>
    </citation>
    <scope>NUCLEOTIDE SEQUENCE [LARGE SCALE GENOMIC DNA]</scope>
    <source>
        <strain evidence="7 8">Sao Paulo</strain>
    </source>
</reference>
<proteinExistence type="inferred from homology"/>
<gene>
    <name evidence="7" type="ORF">lam_079</name>
</gene>
<evidence type="ECO:0000313" key="7">
    <source>
        <dbReference type="EMBL" id="AHA27462.1"/>
    </source>
</evidence>
<feature type="transmembrane region" description="Helical" evidence="6">
    <location>
        <begin position="31"/>
        <end position="51"/>
    </location>
</feature>
<keyword evidence="8" id="KW-1185">Reference proteome</keyword>
<evidence type="ECO:0000256" key="2">
    <source>
        <dbReference type="ARBA" id="ARBA00010350"/>
    </source>
</evidence>
<evidence type="ECO:0000313" key="8">
    <source>
        <dbReference type="Proteomes" id="UP000017862"/>
    </source>
</evidence>
<dbReference type="Proteomes" id="UP000017862">
    <property type="component" value="Chromosome"/>
</dbReference>
<dbReference type="KEGG" id="lar:lam_079"/>
<feature type="transmembrane region" description="Helical" evidence="6">
    <location>
        <begin position="234"/>
        <end position="252"/>
    </location>
</feature>
<evidence type="ECO:0000256" key="6">
    <source>
        <dbReference type="RuleBase" id="RU004379"/>
    </source>
</evidence>
<comment type="similarity">
    <text evidence="2 6">Belongs to the BI1 family.</text>
</comment>
<keyword evidence="4 6" id="KW-1133">Transmembrane helix</keyword>
<dbReference type="PANTHER" id="PTHR23291:SF50">
    <property type="entry name" value="PROTEIN LIFEGUARD 4"/>
    <property type="match status" value="1"/>
</dbReference>
<accession>U6B6U0</accession>
<dbReference type="PATRIC" id="fig|1261131.3.peg.73"/>
<comment type="subcellular location">
    <subcellularLocation>
        <location evidence="1">Membrane</location>
        <topology evidence="1">Multi-pass membrane protein</topology>
    </subcellularLocation>
</comment>
<dbReference type="GO" id="GO:0005886">
    <property type="term" value="C:plasma membrane"/>
    <property type="evidence" value="ECO:0007669"/>
    <property type="project" value="TreeGrafter"/>
</dbReference>
<feature type="transmembrane region" description="Helical" evidence="6">
    <location>
        <begin position="111"/>
        <end position="133"/>
    </location>
</feature>
<evidence type="ECO:0000256" key="4">
    <source>
        <dbReference type="ARBA" id="ARBA00022989"/>
    </source>
</evidence>